<dbReference type="EMBL" id="FNES01000002">
    <property type="protein sequence ID" value="SDI90055.1"/>
    <property type="molecule type" value="Genomic_DNA"/>
</dbReference>
<gene>
    <name evidence="1" type="ORF">SAMN04487954_10237</name>
</gene>
<organism evidence="1 2">
    <name type="scientific">Billgrantia gudaonensis</name>
    <dbReference type="NCBI Taxonomy" id="376427"/>
    <lineage>
        <taxon>Bacteria</taxon>
        <taxon>Pseudomonadati</taxon>
        <taxon>Pseudomonadota</taxon>
        <taxon>Gammaproteobacteria</taxon>
        <taxon>Oceanospirillales</taxon>
        <taxon>Halomonadaceae</taxon>
        <taxon>Billgrantia</taxon>
    </lineage>
</organism>
<proteinExistence type="predicted"/>
<evidence type="ECO:0000313" key="1">
    <source>
        <dbReference type="EMBL" id="SDI90055.1"/>
    </source>
</evidence>
<evidence type="ECO:0000313" key="2">
    <source>
        <dbReference type="Proteomes" id="UP000198525"/>
    </source>
</evidence>
<keyword evidence="2" id="KW-1185">Reference proteome</keyword>
<dbReference type="Pfam" id="PF01904">
    <property type="entry name" value="DUF72"/>
    <property type="match status" value="1"/>
</dbReference>
<dbReference type="Proteomes" id="UP000198525">
    <property type="component" value="Unassembled WGS sequence"/>
</dbReference>
<dbReference type="Gene3D" id="3.20.20.410">
    <property type="entry name" value="Protein of unknown function UPF0759"/>
    <property type="match status" value="1"/>
</dbReference>
<sequence>MATCQPRACLRLGLPMWANADWRGTLYPPHGGGLEEYARTFSAVEGNTTFYSGAPREETVAAWARQTPPHFRFCFKLPARLTHERRLVGVRSEVDAFLEALAPLHDRLGPVMVQLPRDFGVDELPQLETLLSRWPAAIPCAVEGRHRDFFHKGMAERAFNRLLITQGVNRVMLDVRPLFAPPHDDRSGLAKARQEKPKCPLHVLSTASEPVVRFIGHCEEATNLARFQPWVDQLGLWIKQGKTPFLFVHTPDNRQAPQLARTLYSQLASALDLPALADFAGEKQTPLF</sequence>
<dbReference type="AlphaFoldDB" id="A0A1G8PCP3"/>
<dbReference type="PANTHER" id="PTHR30348:SF9">
    <property type="entry name" value="UPF0759 PROTEIN YECE"/>
    <property type="match status" value="1"/>
</dbReference>
<accession>A0A1G8PCP3</accession>
<dbReference type="STRING" id="376427.SAMN04487954_10237"/>
<protein>
    <submittedName>
        <fullName evidence="1">Uncharacterized conserved protein YecE, DUF72 family</fullName>
    </submittedName>
</protein>
<dbReference type="InterPro" id="IPR002763">
    <property type="entry name" value="DUF72"/>
</dbReference>
<dbReference type="InterPro" id="IPR036520">
    <property type="entry name" value="UPF0759_sf"/>
</dbReference>
<reference evidence="1 2" key="1">
    <citation type="submission" date="2016-10" db="EMBL/GenBank/DDBJ databases">
        <authorList>
            <person name="de Groot N.N."/>
        </authorList>
    </citation>
    <scope>NUCLEOTIDE SEQUENCE [LARGE SCALE GENOMIC DNA]</scope>
    <source>
        <strain evidence="1 2">CGMCC 1.6133</strain>
    </source>
</reference>
<dbReference type="SUPFAM" id="SSF117396">
    <property type="entry name" value="TM1631-like"/>
    <property type="match status" value="1"/>
</dbReference>
<dbReference type="PANTHER" id="PTHR30348">
    <property type="entry name" value="UNCHARACTERIZED PROTEIN YECE"/>
    <property type="match status" value="1"/>
</dbReference>
<name>A0A1G8PCP3_9GAMM</name>